<dbReference type="GO" id="GO:0008168">
    <property type="term" value="F:methyltransferase activity"/>
    <property type="evidence" value="ECO:0007669"/>
    <property type="project" value="UniProtKB-UniRule"/>
</dbReference>
<keyword evidence="4" id="KW-0732">Signal</keyword>
<dbReference type="SUPFAM" id="SSF82282">
    <property type="entry name" value="Homocysteine S-methyltransferase"/>
    <property type="match status" value="1"/>
</dbReference>
<feature type="binding site" evidence="3">
    <location>
        <position position="67"/>
    </location>
    <ligand>
        <name>Zn(2+)</name>
        <dbReference type="ChEBI" id="CHEBI:29105"/>
    </ligand>
</feature>
<feature type="chain" id="PRO_5025450244" evidence="4">
    <location>
        <begin position="17"/>
        <end position="155"/>
    </location>
</feature>
<gene>
    <name evidence="6" type="ORF">BDY21DRAFT_341268</name>
</gene>
<dbReference type="PROSITE" id="PS50970">
    <property type="entry name" value="HCY"/>
    <property type="match status" value="1"/>
</dbReference>
<dbReference type="OrthoDB" id="261426at2759"/>
<evidence type="ECO:0000256" key="3">
    <source>
        <dbReference type="PROSITE-ProRule" id="PRU00333"/>
    </source>
</evidence>
<dbReference type="InterPro" id="IPR003726">
    <property type="entry name" value="HCY_dom"/>
</dbReference>
<feature type="signal peptide" evidence="4">
    <location>
        <begin position="1"/>
        <end position="16"/>
    </location>
</feature>
<dbReference type="Gene3D" id="3.20.20.330">
    <property type="entry name" value="Homocysteine-binding-like domain"/>
    <property type="match status" value="1"/>
</dbReference>
<proteinExistence type="predicted"/>
<dbReference type="InterPro" id="IPR036589">
    <property type="entry name" value="HCY_dom_sf"/>
</dbReference>
<keyword evidence="3" id="KW-0479">Metal-binding</keyword>
<accession>A0A6A6P4R2</accession>
<evidence type="ECO:0000259" key="5">
    <source>
        <dbReference type="PROSITE" id="PS50970"/>
    </source>
</evidence>
<keyword evidence="1 3" id="KW-0489">Methyltransferase</keyword>
<dbReference type="AlphaFoldDB" id="A0A6A6P4R2"/>
<name>A0A6A6P4R2_9PEZI</name>
<comment type="cofactor">
    <cofactor evidence="3">
        <name>Zn(2+)</name>
        <dbReference type="ChEBI" id="CHEBI:29105"/>
    </cofactor>
</comment>
<keyword evidence="2 3" id="KW-0808">Transferase</keyword>
<dbReference type="PANTHER" id="PTHR11103:SF18">
    <property type="entry name" value="SLR1189 PROTEIN"/>
    <property type="match status" value="1"/>
</dbReference>
<dbReference type="Proteomes" id="UP000799766">
    <property type="component" value="Unassembled WGS sequence"/>
</dbReference>
<dbReference type="PANTHER" id="PTHR11103">
    <property type="entry name" value="SLR1189 PROTEIN"/>
    <property type="match status" value="1"/>
</dbReference>
<keyword evidence="7" id="KW-1185">Reference proteome</keyword>
<keyword evidence="3" id="KW-0862">Zinc</keyword>
<dbReference type="GO" id="GO:0046872">
    <property type="term" value="F:metal ion binding"/>
    <property type="evidence" value="ECO:0007669"/>
    <property type="project" value="UniProtKB-KW"/>
</dbReference>
<protein>
    <submittedName>
        <fullName evidence="6">Homocysteine S-methyltransferase</fullName>
    </submittedName>
</protein>
<dbReference type="GO" id="GO:0032259">
    <property type="term" value="P:methylation"/>
    <property type="evidence" value="ECO:0007669"/>
    <property type="project" value="UniProtKB-KW"/>
</dbReference>
<evidence type="ECO:0000313" key="7">
    <source>
        <dbReference type="Proteomes" id="UP000799766"/>
    </source>
</evidence>
<organism evidence="6 7">
    <name type="scientific">Lineolata rhizophorae</name>
    <dbReference type="NCBI Taxonomy" id="578093"/>
    <lineage>
        <taxon>Eukaryota</taxon>
        <taxon>Fungi</taxon>
        <taxon>Dikarya</taxon>
        <taxon>Ascomycota</taxon>
        <taxon>Pezizomycotina</taxon>
        <taxon>Dothideomycetes</taxon>
        <taxon>Dothideomycetes incertae sedis</taxon>
        <taxon>Lineolatales</taxon>
        <taxon>Lineolataceae</taxon>
        <taxon>Lineolata</taxon>
    </lineage>
</organism>
<feature type="binding site" evidence="3">
    <location>
        <position position="139"/>
    </location>
    <ligand>
        <name>Zn(2+)</name>
        <dbReference type="ChEBI" id="CHEBI:29105"/>
    </ligand>
</feature>
<reference evidence="6" key="1">
    <citation type="journal article" date="2020" name="Stud. Mycol.">
        <title>101 Dothideomycetes genomes: a test case for predicting lifestyles and emergence of pathogens.</title>
        <authorList>
            <person name="Haridas S."/>
            <person name="Albert R."/>
            <person name="Binder M."/>
            <person name="Bloem J."/>
            <person name="Labutti K."/>
            <person name="Salamov A."/>
            <person name="Andreopoulos B."/>
            <person name="Baker S."/>
            <person name="Barry K."/>
            <person name="Bills G."/>
            <person name="Bluhm B."/>
            <person name="Cannon C."/>
            <person name="Castanera R."/>
            <person name="Culley D."/>
            <person name="Daum C."/>
            <person name="Ezra D."/>
            <person name="Gonzalez J."/>
            <person name="Henrissat B."/>
            <person name="Kuo A."/>
            <person name="Liang C."/>
            <person name="Lipzen A."/>
            <person name="Lutzoni F."/>
            <person name="Magnuson J."/>
            <person name="Mondo S."/>
            <person name="Nolan M."/>
            <person name="Ohm R."/>
            <person name="Pangilinan J."/>
            <person name="Park H.-J."/>
            <person name="Ramirez L."/>
            <person name="Alfaro M."/>
            <person name="Sun H."/>
            <person name="Tritt A."/>
            <person name="Yoshinaga Y."/>
            <person name="Zwiers L.-H."/>
            <person name="Turgeon B."/>
            <person name="Goodwin S."/>
            <person name="Spatafora J."/>
            <person name="Crous P."/>
            <person name="Grigoriev I."/>
        </authorList>
    </citation>
    <scope>NUCLEOTIDE SEQUENCE</scope>
    <source>
        <strain evidence="6">ATCC 16933</strain>
    </source>
</reference>
<evidence type="ECO:0000256" key="2">
    <source>
        <dbReference type="ARBA" id="ARBA00022679"/>
    </source>
</evidence>
<dbReference type="Pfam" id="PF02574">
    <property type="entry name" value="S-methyl_trans"/>
    <property type="match status" value="1"/>
</dbReference>
<dbReference type="EMBL" id="MU001677">
    <property type="protein sequence ID" value="KAF2458768.1"/>
    <property type="molecule type" value="Genomic_DNA"/>
</dbReference>
<evidence type="ECO:0000256" key="4">
    <source>
        <dbReference type="SAM" id="SignalP"/>
    </source>
</evidence>
<feature type="domain" description="Hcy-binding" evidence="5">
    <location>
        <begin position="1"/>
        <end position="153"/>
    </location>
</feature>
<feature type="binding site" evidence="3">
    <location>
        <position position="138"/>
    </location>
    <ligand>
        <name>Zn(2+)</name>
        <dbReference type="ChEBI" id="CHEBI:29105"/>
    </ligand>
</feature>
<sequence>MLCLMTAGSLAEAVAAVRLARRVGLPVCVSFTVETDGRLPTGVSLGEAIAKVDALTGAYAAYFGVNCAHPEHFMPALRALARDGVRRRVASVRANASAKSHEELDRSEVLERGDPAELGRLHRELKEVLPWVKVLGGCCGTDAEHVGEIADCVLG</sequence>
<evidence type="ECO:0000256" key="1">
    <source>
        <dbReference type="ARBA" id="ARBA00022603"/>
    </source>
</evidence>
<evidence type="ECO:0000313" key="6">
    <source>
        <dbReference type="EMBL" id="KAF2458768.1"/>
    </source>
</evidence>